<dbReference type="InterPro" id="IPR002912">
    <property type="entry name" value="ACT_dom"/>
</dbReference>
<dbReference type="PROSITE" id="PS51671">
    <property type="entry name" value="ACT"/>
    <property type="match status" value="1"/>
</dbReference>
<evidence type="ECO:0000256" key="1">
    <source>
        <dbReference type="ARBA" id="ARBA00022801"/>
    </source>
</evidence>
<dbReference type="FunFam" id="1.10.3210.10:FF:000001">
    <property type="entry name" value="GTP pyrophosphokinase RelA"/>
    <property type="match status" value="1"/>
</dbReference>
<dbReference type="InterPro" id="IPR004811">
    <property type="entry name" value="RelA/Spo_fam"/>
</dbReference>
<dbReference type="PROSITE" id="PS51831">
    <property type="entry name" value="HD"/>
    <property type="match status" value="1"/>
</dbReference>
<dbReference type="Pfam" id="PF04607">
    <property type="entry name" value="RelA_SpoT"/>
    <property type="match status" value="1"/>
</dbReference>
<dbReference type="CDD" id="cd01668">
    <property type="entry name" value="TGS_RSH"/>
    <property type="match status" value="1"/>
</dbReference>
<dbReference type="SMART" id="SM00954">
    <property type="entry name" value="RelA_SpoT"/>
    <property type="match status" value="1"/>
</dbReference>
<dbReference type="PANTHER" id="PTHR21262:SF36">
    <property type="entry name" value="BIFUNCTIONAL (P)PPGPP SYNTHASE_HYDROLASE SPOT"/>
    <property type="match status" value="1"/>
</dbReference>
<evidence type="ECO:0000313" key="10">
    <source>
        <dbReference type="Proteomes" id="UP000044071"/>
    </source>
</evidence>
<comment type="similarity">
    <text evidence="5">Belongs to the relA/spoT family.</text>
</comment>
<dbReference type="GO" id="GO:0042594">
    <property type="term" value="P:response to starvation"/>
    <property type="evidence" value="ECO:0007669"/>
    <property type="project" value="TreeGrafter"/>
</dbReference>
<dbReference type="InterPro" id="IPR004095">
    <property type="entry name" value="TGS"/>
</dbReference>
<dbReference type="Gene3D" id="3.10.20.30">
    <property type="match status" value="1"/>
</dbReference>
<feature type="domain" description="ACT" evidence="6">
    <location>
        <begin position="651"/>
        <end position="725"/>
    </location>
</feature>
<dbReference type="STRING" id="1034943.BN59_01954"/>
<dbReference type="InterPro" id="IPR012675">
    <property type="entry name" value="Beta-grasp_dom_sf"/>
</dbReference>
<keyword evidence="1 9" id="KW-0378">Hydrolase</keyword>
<proteinExistence type="inferred from homology"/>
<evidence type="ECO:0000256" key="4">
    <source>
        <dbReference type="ARBA" id="ARBA00047968"/>
    </source>
</evidence>
<evidence type="ECO:0000259" key="7">
    <source>
        <dbReference type="PROSITE" id="PS51831"/>
    </source>
</evidence>
<dbReference type="InterPro" id="IPR012676">
    <property type="entry name" value="TGS-like"/>
</dbReference>
<keyword evidence="10" id="KW-1185">Reference proteome</keyword>
<gene>
    <name evidence="9" type="primary">spoT</name>
    <name evidence="9" type="ORF">BN59_01954</name>
</gene>
<comment type="catalytic activity">
    <reaction evidence="4">
        <text>guanosine 3',5'-bis(diphosphate) + H2O = GDP + diphosphate + H(+)</text>
        <dbReference type="Rhea" id="RHEA:14253"/>
        <dbReference type="ChEBI" id="CHEBI:15377"/>
        <dbReference type="ChEBI" id="CHEBI:15378"/>
        <dbReference type="ChEBI" id="CHEBI:33019"/>
        <dbReference type="ChEBI" id="CHEBI:58189"/>
        <dbReference type="ChEBI" id="CHEBI:77828"/>
        <dbReference type="EC" id="3.1.7.2"/>
    </reaction>
</comment>
<dbReference type="Pfam" id="PF19296">
    <property type="entry name" value="RelA_AH_RIS"/>
    <property type="match status" value="1"/>
</dbReference>
<dbReference type="AlphaFoldDB" id="A0A078L0V0"/>
<evidence type="ECO:0000256" key="3">
    <source>
        <dbReference type="ARBA" id="ARBA00024387"/>
    </source>
</evidence>
<dbReference type="InterPro" id="IPR045865">
    <property type="entry name" value="ACT-like_dom_sf"/>
</dbReference>
<feature type="domain" description="TGS" evidence="8">
    <location>
        <begin position="407"/>
        <end position="468"/>
    </location>
</feature>
<dbReference type="Gene3D" id="1.10.3210.10">
    <property type="entry name" value="Hypothetical protein af1432"/>
    <property type="match status" value="1"/>
</dbReference>
<evidence type="ECO:0000313" key="9">
    <source>
        <dbReference type="EMBL" id="CDZ77664.1"/>
    </source>
</evidence>
<dbReference type="SUPFAM" id="SSF55021">
    <property type="entry name" value="ACT-like"/>
    <property type="match status" value="1"/>
</dbReference>
<dbReference type="GO" id="GO:0008893">
    <property type="term" value="F:guanosine-3',5'-bis(diphosphate) 3'-diphosphatase activity"/>
    <property type="evidence" value="ECO:0007669"/>
    <property type="project" value="UniProtKB-EC"/>
</dbReference>
<dbReference type="FunFam" id="3.30.460.10:FF:000001">
    <property type="entry name" value="GTP pyrophosphokinase RelA"/>
    <property type="match status" value="1"/>
</dbReference>
<dbReference type="SMART" id="SM00471">
    <property type="entry name" value="HDc"/>
    <property type="match status" value="1"/>
</dbReference>
<protein>
    <recommendedName>
        <fullName evidence="3">guanosine-3',5'-bis(diphosphate) 3'-diphosphatase</fullName>
        <ecNumber evidence="3">3.1.7.2</ecNumber>
    </recommendedName>
</protein>
<dbReference type="GO" id="GO:0008728">
    <property type="term" value="F:GTP diphosphokinase activity"/>
    <property type="evidence" value="ECO:0007669"/>
    <property type="project" value="TreeGrafter"/>
</dbReference>
<dbReference type="FunFam" id="3.10.20.30:FF:000002">
    <property type="entry name" value="GTP pyrophosphokinase (RelA/SpoT)"/>
    <property type="match status" value="1"/>
</dbReference>
<dbReference type="NCBIfam" id="TIGR00691">
    <property type="entry name" value="spoT_relA"/>
    <property type="match status" value="1"/>
</dbReference>
<dbReference type="CDD" id="cd00077">
    <property type="entry name" value="HDc"/>
    <property type="match status" value="1"/>
</dbReference>
<dbReference type="SUPFAM" id="SSF81301">
    <property type="entry name" value="Nucleotidyltransferase"/>
    <property type="match status" value="1"/>
</dbReference>
<evidence type="ECO:0000259" key="6">
    <source>
        <dbReference type="PROSITE" id="PS51671"/>
    </source>
</evidence>
<comment type="function">
    <text evidence="5">In eubacteria ppGpp (guanosine 3'-diphosphate 5'-diphosphate) is a mediator of the stringent response that coordinates a variety of cellular activities in response to changes in nutritional abundance.</text>
</comment>
<dbReference type="Gene3D" id="3.30.460.10">
    <property type="entry name" value="Beta Polymerase, domain 2"/>
    <property type="match status" value="1"/>
</dbReference>
<evidence type="ECO:0000259" key="8">
    <source>
        <dbReference type="PROSITE" id="PS51880"/>
    </source>
</evidence>
<comment type="pathway">
    <text evidence="2">Purine metabolism; ppGpp biosynthesis; ppGpp from GDP: step 1/1.</text>
</comment>
<dbReference type="eggNOG" id="COG0317">
    <property type="taxonomic scope" value="Bacteria"/>
</dbReference>
<dbReference type="PANTHER" id="PTHR21262">
    <property type="entry name" value="GUANOSINE-3',5'-BIS DIPHOSPHATE 3'-PYROPHOSPHOHYDROLASE"/>
    <property type="match status" value="1"/>
</dbReference>
<dbReference type="InterPro" id="IPR007685">
    <property type="entry name" value="RelA_SpoT"/>
</dbReference>
<dbReference type="Pfam" id="PF02824">
    <property type="entry name" value="TGS"/>
    <property type="match status" value="1"/>
</dbReference>
<evidence type="ECO:0000256" key="2">
    <source>
        <dbReference type="ARBA" id="ARBA00024329"/>
    </source>
</evidence>
<dbReference type="InterPro" id="IPR043519">
    <property type="entry name" value="NT_sf"/>
</dbReference>
<dbReference type="SUPFAM" id="SSF109604">
    <property type="entry name" value="HD-domain/PDEase-like"/>
    <property type="match status" value="1"/>
</dbReference>
<dbReference type="CDD" id="cd04876">
    <property type="entry name" value="ACT_RelA-SpoT"/>
    <property type="match status" value="1"/>
</dbReference>
<reference evidence="9 10" key="1">
    <citation type="submission" date="2014-06" db="EMBL/GenBank/DDBJ databases">
        <authorList>
            <person name="Urmite Genomes Urmite Genomes"/>
        </authorList>
    </citation>
    <scope>NUCLEOTIDE SEQUENCE [LARGE SCALE GENOMIC DNA]</scope>
</reference>
<evidence type="ECO:0000256" key="5">
    <source>
        <dbReference type="RuleBase" id="RU003847"/>
    </source>
</evidence>
<accession>A0A078L0V0</accession>
<dbReference type="Gene3D" id="3.30.70.260">
    <property type="match status" value="1"/>
</dbReference>
<feature type="domain" description="HD" evidence="7">
    <location>
        <begin position="65"/>
        <end position="164"/>
    </location>
</feature>
<name>A0A078L0V0_9GAMM</name>
<dbReference type="EMBL" id="CCSB01000002">
    <property type="protein sequence ID" value="CDZ77664.1"/>
    <property type="molecule type" value="Genomic_DNA"/>
</dbReference>
<dbReference type="NCBIfam" id="NF008303">
    <property type="entry name" value="PRK11092.1"/>
    <property type="match status" value="1"/>
</dbReference>
<sequence length="727" mass="82132">MLTKSAVGPMLAVVELGEYGVSYFKELDEELKCYLEQPLIEKCYQAYLVAEKAHHGQMRRSGEPYITHPVAAALILARMRLDYQTIMATLLHDVVEDTSISKDDLTLQFGEDVTALVDGVTKLTKIKFESRAEAQAENFRKMVLAMVKDIRVIIVKLADRFHNMHTLGVMPAVKRRRIAIETLEIYAPIANRLGMHAIYTGLEDLGFQALYPMRYRAIKSAVEKSRGNRRELTQKIEQDLEQALHQLNIPYEHVFGRQKHLYSIYRKMRQKKASFTEITDVFAFRVITEDIDSCYRVMGALHRTYKPVPQRFKDYIGIPKANGYQSLHTTLFGPFGVPLEVQIRTRDMDKVAENGVAAHWIYKSTGLEVNEAQLRAREWVQRLLEMQRSTGSSLEFIENVKIDLFPDEVYVFTPKGHIMELPKGATPVDFAYTVHSGVGNSCVAAKVNRRLVPLSIPLTNGQTVEIITAPGAHPNPAWLNFVVTGKARSNIRHFLKSQQHAESIVLGKRLLEQSLSELGSDYVKVPPETLQALLHDLTYKSADELLYALGIGNQMPMVIAKRLVINQESNELDKSAKSRPLAIKGTEGMVVHFADCCQPIPGDNIVGRFQQGRGIIVHASDCPNINQSRSNLEQLVPLRWDEQVEGEYWVDITVEVANQRGVLAALATAIAEAESNIGNINVDPRDGRHNAVTFSISVRDRTHLARVMRRLRANKVVMRLYRKKQGE</sequence>
<dbReference type="GO" id="GO:0015970">
    <property type="term" value="P:guanosine tetraphosphate biosynthetic process"/>
    <property type="evidence" value="ECO:0007669"/>
    <property type="project" value="UniProtKB-UniPathway"/>
</dbReference>
<organism evidence="9 10">
    <name type="scientific">Legionella massiliensis</name>
    <dbReference type="NCBI Taxonomy" id="1034943"/>
    <lineage>
        <taxon>Bacteria</taxon>
        <taxon>Pseudomonadati</taxon>
        <taxon>Pseudomonadota</taxon>
        <taxon>Gammaproteobacteria</taxon>
        <taxon>Legionellales</taxon>
        <taxon>Legionellaceae</taxon>
        <taxon>Legionella</taxon>
    </lineage>
</organism>
<dbReference type="UniPathway" id="UPA00908">
    <property type="reaction ID" value="UER00886"/>
</dbReference>
<dbReference type="Pfam" id="PF13328">
    <property type="entry name" value="HD_4"/>
    <property type="match status" value="1"/>
</dbReference>
<dbReference type="InterPro" id="IPR033655">
    <property type="entry name" value="TGS_RelA/SpoT"/>
</dbReference>
<dbReference type="GO" id="GO:0015949">
    <property type="term" value="P:nucleobase-containing small molecule interconversion"/>
    <property type="evidence" value="ECO:0007669"/>
    <property type="project" value="UniProtKB-ARBA"/>
</dbReference>
<dbReference type="PROSITE" id="PS51880">
    <property type="entry name" value="TGS"/>
    <property type="match status" value="1"/>
</dbReference>
<dbReference type="InterPro" id="IPR003607">
    <property type="entry name" value="HD/PDEase_dom"/>
</dbReference>
<dbReference type="EC" id="3.1.7.2" evidence="3"/>
<dbReference type="GO" id="GO:0005886">
    <property type="term" value="C:plasma membrane"/>
    <property type="evidence" value="ECO:0007669"/>
    <property type="project" value="TreeGrafter"/>
</dbReference>
<dbReference type="InterPro" id="IPR045600">
    <property type="entry name" value="RelA/SpoT_AH_RIS"/>
</dbReference>
<dbReference type="InterPro" id="IPR006674">
    <property type="entry name" value="HD_domain"/>
</dbReference>
<dbReference type="Proteomes" id="UP000044071">
    <property type="component" value="Unassembled WGS sequence"/>
</dbReference>
<dbReference type="SUPFAM" id="SSF81271">
    <property type="entry name" value="TGS-like"/>
    <property type="match status" value="1"/>
</dbReference>
<dbReference type="CDD" id="cd05399">
    <property type="entry name" value="NT_Rel-Spo_like"/>
    <property type="match status" value="1"/>
</dbReference>
<dbReference type="Pfam" id="PF13291">
    <property type="entry name" value="ACT_4"/>
    <property type="match status" value="1"/>
</dbReference>